<dbReference type="Proteomes" id="UP001386955">
    <property type="component" value="Unassembled WGS sequence"/>
</dbReference>
<dbReference type="AlphaFoldDB" id="A0AAN9XSH0"/>
<evidence type="ECO:0000313" key="1">
    <source>
        <dbReference type="EMBL" id="KAK7405909.1"/>
    </source>
</evidence>
<comment type="caution">
    <text evidence="1">The sequence shown here is derived from an EMBL/GenBank/DDBJ whole genome shotgun (WGS) entry which is preliminary data.</text>
</comment>
<evidence type="ECO:0000313" key="2">
    <source>
        <dbReference type="Proteomes" id="UP001386955"/>
    </source>
</evidence>
<organism evidence="1 2">
    <name type="scientific">Psophocarpus tetragonolobus</name>
    <name type="common">Winged bean</name>
    <name type="synonym">Dolichos tetragonolobus</name>
    <dbReference type="NCBI Taxonomy" id="3891"/>
    <lineage>
        <taxon>Eukaryota</taxon>
        <taxon>Viridiplantae</taxon>
        <taxon>Streptophyta</taxon>
        <taxon>Embryophyta</taxon>
        <taxon>Tracheophyta</taxon>
        <taxon>Spermatophyta</taxon>
        <taxon>Magnoliopsida</taxon>
        <taxon>eudicotyledons</taxon>
        <taxon>Gunneridae</taxon>
        <taxon>Pentapetalae</taxon>
        <taxon>rosids</taxon>
        <taxon>fabids</taxon>
        <taxon>Fabales</taxon>
        <taxon>Fabaceae</taxon>
        <taxon>Papilionoideae</taxon>
        <taxon>50 kb inversion clade</taxon>
        <taxon>NPAAA clade</taxon>
        <taxon>indigoferoid/millettioid clade</taxon>
        <taxon>Phaseoleae</taxon>
        <taxon>Psophocarpus</taxon>
    </lineage>
</organism>
<protein>
    <submittedName>
        <fullName evidence="1">Uncharacterized protein</fullName>
    </submittedName>
</protein>
<proteinExistence type="predicted"/>
<reference evidence="1 2" key="1">
    <citation type="submission" date="2024-01" db="EMBL/GenBank/DDBJ databases">
        <title>The genomes of 5 underutilized Papilionoideae crops provide insights into root nodulation and disease resistanc.</title>
        <authorList>
            <person name="Jiang F."/>
        </authorList>
    </citation>
    <scope>NUCLEOTIDE SEQUENCE [LARGE SCALE GENOMIC DNA]</scope>
    <source>
        <strain evidence="1">DUOXIRENSHENG_FW03</strain>
        <tissue evidence="1">Leaves</tissue>
    </source>
</reference>
<accession>A0AAN9XSH0</accession>
<sequence>MGHHTPICENLLYLFYYSASGELERRQIGLFEMKHVTLALTKDESEMRCLIGDEVTMLGLTKDEVATLGLTKDEGGTLSLTEDEATTLGLILNEDDA</sequence>
<name>A0AAN9XSH0_PSOTE</name>
<gene>
    <name evidence="1" type="ORF">VNO78_07521</name>
</gene>
<dbReference type="EMBL" id="JAYMYS010000002">
    <property type="protein sequence ID" value="KAK7405909.1"/>
    <property type="molecule type" value="Genomic_DNA"/>
</dbReference>
<keyword evidence="2" id="KW-1185">Reference proteome</keyword>